<sequence>MKTLCILLCAVALASAAEAQTSLRGSADSMKKQNSQADREGLTRIKDDSMLERFKKNKYLVPIAEIDGLVIDPRLDEKYRWLRPWANWFLADMAGLHFTAFKRPLQINSAVRTIARQAELRKINGNASANSAHPTGSVLDITKANLLAGQILWMRRYLLLMERLGKIEATEEHEQIVFHLMVFKNYPR</sequence>
<feature type="signal peptide" evidence="1">
    <location>
        <begin position="1"/>
        <end position="19"/>
    </location>
</feature>
<evidence type="ECO:0000313" key="3">
    <source>
        <dbReference type="Proteomes" id="UP000034036"/>
    </source>
</evidence>
<evidence type="ECO:0000256" key="1">
    <source>
        <dbReference type="SAM" id="SignalP"/>
    </source>
</evidence>
<reference evidence="2 3" key="1">
    <citation type="journal article" date="2015" name="Nature">
        <title>rRNA introns, odd ribosomes, and small enigmatic genomes across a large radiation of phyla.</title>
        <authorList>
            <person name="Brown C.T."/>
            <person name="Hug L.A."/>
            <person name="Thomas B.C."/>
            <person name="Sharon I."/>
            <person name="Castelle C.J."/>
            <person name="Singh A."/>
            <person name="Wilkins M.J."/>
            <person name="Williams K.H."/>
            <person name="Banfield J.F."/>
        </authorList>
    </citation>
    <scope>NUCLEOTIDE SEQUENCE [LARGE SCALE GENOMIC DNA]</scope>
</reference>
<dbReference type="AlphaFoldDB" id="A0A0G1CG25"/>
<feature type="chain" id="PRO_5002536356" evidence="1">
    <location>
        <begin position="20"/>
        <end position="188"/>
    </location>
</feature>
<evidence type="ECO:0000313" key="2">
    <source>
        <dbReference type="EMBL" id="KKS48523.1"/>
    </source>
</evidence>
<dbReference type="PATRIC" id="fig|1618659.3.peg.392"/>
<protein>
    <submittedName>
        <fullName evidence="2">Uncharacterized protein</fullName>
    </submittedName>
</protein>
<dbReference type="Pfam" id="PF18979">
    <property type="entry name" value="DUF5715"/>
    <property type="match status" value="1"/>
</dbReference>
<proteinExistence type="predicted"/>
<gene>
    <name evidence="2" type="ORF">UV11_C0008G0062</name>
</gene>
<dbReference type="InterPro" id="IPR043769">
    <property type="entry name" value="DUF5715"/>
</dbReference>
<keyword evidence="1" id="KW-0732">Signal</keyword>
<accession>A0A0G1CG25</accession>
<dbReference type="EMBL" id="LCDF01000008">
    <property type="protein sequence ID" value="KKS48523.1"/>
    <property type="molecule type" value="Genomic_DNA"/>
</dbReference>
<name>A0A0G1CG25_9BACT</name>
<dbReference type="InterPro" id="IPR009045">
    <property type="entry name" value="Zn_M74/Hedgehog-like"/>
</dbReference>
<organism evidence="2 3">
    <name type="scientific">Candidatus Giovannonibacteria bacterium GW2011_GWF2_42_19</name>
    <dbReference type="NCBI Taxonomy" id="1618659"/>
    <lineage>
        <taxon>Bacteria</taxon>
        <taxon>Candidatus Giovannoniibacteriota</taxon>
    </lineage>
</organism>
<comment type="caution">
    <text evidence="2">The sequence shown here is derived from an EMBL/GenBank/DDBJ whole genome shotgun (WGS) entry which is preliminary data.</text>
</comment>
<dbReference type="Proteomes" id="UP000034036">
    <property type="component" value="Unassembled WGS sequence"/>
</dbReference>
<dbReference type="SUPFAM" id="SSF55166">
    <property type="entry name" value="Hedgehog/DD-peptidase"/>
    <property type="match status" value="1"/>
</dbReference>